<accession>A0A517SBS2</accession>
<evidence type="ECO:0000256" key="7">
    <source>
        <dbReference type="HAMAP-Rule" id="MF_00156"/>
    </source>
</evidence>
<comment type="subunit">
    <text evidence="3 7">Homodecamer; pentamer of dimers.</text>
</comment>
<evidence type="ECO:0000256" key="4">
    <source>
        <dbReference type="ARBA" id="ARBA00022655"/>
    </source>
</evidence>
<keyword evidence="5 7" id="KW-0808">Transferase</keyword>
<dbReference type="GO" id="GO:0015940">
    <property type="term" value="P:pantothenate biosynthetic process"/>
    <property type="evidence" value="ECO:0007669"/>
    <property type="project" value="UniProtKB-UniRule"/>
</dbReference>
<comment type="catalytic activity">
    <reaction evidence="7">
        <text>(6R)-5,10-methylene-5,6,7,8-tetrahydrofolate + 3-methyl-2-oxobutanoate + H2O = 2-dehydropantoate + (6S)-5,6,7,8-tetrahydrofolate</text>
        <dbReference type="Rhea" id="RHEA:11824"/>
        <dbReference type="ChEBI" id="CHEBI:11561"/>
        <dbReference type="ChEBI" id="CHEBI:11851"/>
        <dbReference type="ChEBI" id="CHEBI:15377"/>
        <dbReference type="ChEBI" id="CHEBI:15636"/>
        <dbReference type="ChEBI" id="CHEBI:57453"/>
        <dbReference type="EC" id="2.1.2.11"/>
    </reaction>
</comment>
<dbReference type="Gene3D" id="3.20.20.60">
    <property type="entry name" value="Phosphoenolpyruvate-binding domains"/>
    <property type="match status" value="1"/>
</dbReference>
<dbReference type="FunCoup" id="A0A517SBS2">
    <property type="interactions" value="448"/>
</dbReference>
<dbReference type="KEGG" id="ccos:Pan44_15870"/>
<dbReference type="GO" id="GO:0008168">
    <property type="term" value="F:methyltransferase activity"/>
    <property type="evidence" value="ECO:0007669"/>
    <property type="project" value="UniProtKB-KW"/>
</dbReference>
<dbReference type="SUPFAM" id="SSF51621">
    <property type="entry name" value="Phosphoenolpyruvate/pyruvate domain"/>
    <property type="match status" value="1"/>
</dbReference>
<evidence type="ECO:0000256" key="2">
    <source>
        <dbReference type="ARBA" id="ARBA00008676"/>
    </source>
</evidence>
<evidence type="ECO:0000313" key="12">
    <source>
        <dbReference type="Proteomes" id="UP000315700"/>
    </source>
</evidence>
<comment type="similarity">
    <text evidence="2 7">Belongs to the PanB family.</text>
</comment>
<keyword evidence="7" id="KW-0963">Cytoplasm</keyword>
<evidence type="ECO:0000313" key="11">
    <source>
        <dbReference type="EMBL" id="QDT53565.1"/>
    </source>
</evidence>
<gene>
    <name evidence="7 11" type="primary">panB</name>
    <name evidence="11" type="ORF">Pan44_15870</name>
</gene>
<name>A0A517SBS2_9PLAN</name>
<dbReference type="OrthoDB" id="9781789at2"/>
<dbReference type="NCBIfam" id="NF001452">
    <property type="entry name" value="PRK00311.1"/>
    <property type="match status" value="1"/>
</dbReference>
<dbReference type="InParanoid" id="A0A517SBS2"/>
<evidence type="ECO:0000256" key="1">
    <source>
        <dbReference type="ARBA" id="ARBA00005033"/>
    </source>
</evidence>
<comment type="subcellular location">
    <subcellularLocation>
        <location evidence="7">Cytoplasm</location>
    </subcellularLocation>
</comment>
<dbReference type="GO" id="GO:0003864">
    <property type="term" value="F:3-methyl-2-oxobutanoate hydroxymethyltransferase activity"/>
    <property type="evidence" value="ECO:0007669"/>
    <property type="project" value="UniProtKB-UniRule"/>
</dbReference>
<dbReference type="EC" id="2.1.2.11" evidence="7"/>
<dbReference type="PANTHER" id="PTHR20881:SF0">
    <property type="entry name" value="3-METHYL-2-OXOBUTANOATE HYDROXYMETHYLTRANSFERASE"/>
    <property type="match status" value="1"/>
</dbReference>
<evidence type="ECO:0000256" key="8">
    <source>
        <dbReference type="PIRSR" id="PIRSR000388-1"/>
    </source>
</evidence>
<sequence>MSAASPATTSRVTVPDFVKAKSQGRKLAVVTAYDFLWAGLMDAAGVDAVLVGDSLGMVVQGKETTLPVTLDEMIYHGELVARATKRALVIVDLPFMTYQVSPRQALKSAGRVFKETGAGAVKLEGGVNQSRAIEALAAADLPVMAHVGMRPQSVRRIGRMSAIQRNEDQLVADARAAEAAGAFSIVLELIPRGIAKRISAEVKIPTIGIGAGPECDGQVLVTPDMLGLTEGFSPRFLKRYANLAETVRTAVGQYVQEVRSGEFPTAANSHE</sequence>
<dbReference type="GO" id="GO:0000287">
    <property type="term" value="F:magnesium ion binding"/>
    <property type="evidence" value="ECO:0007669"/>
    <property type="project" value="TreeGrafter"/>
</dbReference>
<keyword evidence="4 7" id="KW-0566">Pantothenate biosynthesis</keyword>
<dbReference type="UniPathway" id="UPA00028">
    <property type="reaction ID" value="UER00003"/>
</dbReference>
<protein>
    <recommendedName>
        <fullName evidence="7">3-methyl-2-oxobutanoate hydroxymethyltransferase</fullName>
        <ecNumber evidence="7">2.1.2.11</ecNumber>
    </recommendedName>
    <alternativeName>
        <fullName evidence="7">Ketopantoate hydroxymethyltransferase</fullName>
        <shortName evidence="7">KPHMT</shortName>
    </alternativeName>
</protein>
<keyword evidence="11" id="KW-0489">Methyltransferase</keyword>
<evidence type="ECO:0000256" key="9">
    <source>
        <dbReference type="PIRSR" id="PIRSR000388-2"/>
    </source>
</evidence>
<keyword evidence="12" id="KW-1185">Reference proteome</keyword>
<organism evidence="11 12">
    <name type="scientific">Caulifigura coniformis</name>
    <dbReference type="NCBI Taxonomy" id="2527983"/>
    <lineage>
        <taxon>Bacteria</taxon>
        <taxon>Pseudomonadati</taxon>
        <taxon>Planctomycetota</taxon>
        <taxon>Planctomycetia</taxon>
        <taxon>Planctomycetales</taxon>
        <taxon>Planctomycetaceae</taxon>
        <taxon>Caulifigura</taxon>
    </lineage>
</organism>
<evidence type="ECO:0000256" key="10">
    <source>
        <dbReference type="PIRSR" id="PIRSR000388-3"/>
    </source>
</evidence>
<evidence type="ECO:0000256" key="6">
    <source>
        <dbReference type="ARBA" id="ARBA00056497"/>
    </source>
</evidence>
<dbReference type="RefSeq" id="WP_145028876.1">
    <property type="nucleotide sequence ID" value="NZ_CP036271.1"/>
</dbReference>
<dbReference type="GO" id="GO:0005737">
    <property type="term" value="C:cytoplasm"/>
    <property type="evidence" value="ECO:0007669"/>
    <property type="project" value="UniProtKB-SubCell"/>
</dbReference>
<proteinExistence type="inferred from homology"/>
<feature type="binding site" evidence="7 10">
    <location>
        <position position="53"/>
    </location>
    <ligand>
        <name>Mg(2+)</name>
        <dbReference type="ChEBI" id="CHEBI:18420"/>
    </ligand>
</feature>
<dbReference type="CDD" id="cd06557">
    <property type="entry name" value="KPHMT-like"/>
    <property type="match status" value="1"/>
</dbReference>
<evidence type="ECO:0000256" key="3">
    <source>
        <dbReference type="ARBA" id="ARBA00011424"/>
    </source>
</evidence>
<reference evidence="11 12" key="1">
    <citation type="submission" date="2019-02" db="EMBL/GenBank/DDBJ databases">
        <title>Deep-cultivation of Planctomycetes and their phenomic and genomic characterization uncovers novel biology.</title>
        <authorList>
            <person name="Wiegand S."/>
            <person name="Jogler M."/>
            <person name="Boedeker C."/>
            <person name="Pinto D."/>
            <person name="Vollmers J."/>
            <person name="Rivas-Marin E."/>
            <person name="Kohn T."/>
            <person name="Peeters S.H."/>
            <person name="Heuer A."/>
            <person name="Rast P."/>
            <person name="Oberbeckmann S."/>
            <person name="Bunk B."/>
            <person name="Jeske O."/>
            <person name="Meyerdierks A."/>
            <person name="Storesund J.E."/>
            <person name="Kallscheuer N."/>
            <person name="Luecker S."/>
            <person name="Lage O.M."/>
            <person name="Pohl T."/>
            <person name="Merkel B.J."/>
            <person name="Hornburger P."/>
            <person name="Mueller R.-W."/>
            <person name="Bruemmer F."/>
            <person name="Labrenz M."/>
            <person name="Spormann A.M."/>
            <person name="Op den Camp H."/>
            <person name="Overmann J."/>
            <person name="Amann R."/>
            <person name="Jetten M.S.M."/>
            <person name="Mascher T."/>
            <person name="Medema M.H."/>
            <person name="Devos D.P."/>
            <person name="Kaster A.-K."/>
            <person name="Ovreas L."/>
            <person name="Rohde M."/>
            <person name="Galperin M.Y."/>
            <person name="Jogler C."/>
        </authorList>
    </citation>
    <scope>NUCLEOTIDE SEQUENCE [LARGE SCALE GENOMIC DNA]</scope>
    <source>
        <strain evidence="11 12">Pan44</strain>
    </source>
</reference>
<feature type="binding site" evidence="7 10">
    <location>
        <position position="124"/>
    </location>
    <ligand>
        <name>Mg(2+)</name>
        <dbReference type="ChEBI" id="CHEBI:18420"/>
    </ligand>
</feature>
<feature type="binding site" evidence="7 9">
    <location>
        <position position="92"/>
    </location>
    <ligand>
        <name>3-methyl-2-oxobutanoate</name>
        <dbReference type="ChEBI" id="CHEBI:11851"/>
    </ligand>
</feature>
<dbReference type="FunFam" id="3.20.20.60:FF:000003">
    <property type="entry name" value="3-methyl-2-oxobutanoate hydroxymethyltransferase"/>
    <property type="match status" value="1"/>
</dbReference>
<dbReference type="EMBL" id="CP036271">
    <property type="protein sequence ID" value="QDT53565.1"/>
    <property type="molecule type" value="Genomic_DNA"/>
</dbReference>
<dbReference type="Pfam" id="PF02548">
    <property type="entry name" value="Pantoate_transf"/>
    <property type="match status" value="1"/>
</dbReference>
<comment type="pathway">
    <text evidence="1 7">Cofactor biosynthesis; (R)-pantothenate biosynthesis; (R)-pantoate from 3-methyl-2-oxobutanoate: step 1/2.</text>
</comment>
<feature type="binding site" evidence="7 10">
    <location>
        <position position="92"/>
    </location>
    <ligand>
        <name>Mg(2+)</name>
        <dbReference type="ChEBI" id="CHEBI:18420"/>
    </ligand>
</feature>
<feature type="binding site" evidence="7 9">
    <location>
        <position position="122"/>
    </location>
    <ligand>
        <name>3-methyl-2-oxobutanoate</name>
        <dbReference type="ChEBI" id="CHEBI:11851"/>
    </ligand>
</feature>
<dbReference type="Proteomes" id="UP000315700">
    <property type="component" value="Chromosome"/>
</dbReference>
<evidence type="ECO:0000256" key="5">
    <source>
        <dbReference type="ARBA" id="ARBA00022679"/>
    </source>
</evidence>
<dbReference type="PIRSF" id="PIRSF000388">
    <property type="entry name" value="Pantoate_hydroxy_MeTrfase"/>
    <property type="match status" value="1"/>
</dbReference>
<comment type="cofactor">
    <cofactor evidence="7 10">
        <name>Mg(2+)</name>
        <dbReference type="ChEBI" id="CHEBI:18420"/>
    </cofactor>
    <text evidence="7 10">Binds 1 Mg(2+) ion per subunit.</text>
</comment>
<dbReference type="AlphaFoldDB" id="A0A517SBS2"/>
<feature type="binding site" evidence="7 9">
    <location>
        <begin position="53"/>
        <end position="54"/>
    </location>
    <ligand>
        <name>3-methyl-2-oxobutanoate</name>
        <dbReference type="ChEBI" id="CHEBI:11851"/>
    </ligand>
</feature>
<dbReference type="GO" id="GO:0032259">
    <property type="term" value="P:methylation"/>
    <property type="evidence" value="ECO:0007669"/>
    <property type="project" value="UniProtKB-KW"/>
</dbReference>
<keyword evidence="7 10" id="KW-0460">Magnesium</keyword>
<dbReference type="InterPro" id="IPR003700">
    <property type="entry name" value="Pantoate_hydroxy_MeTrfase"/>
</dbReference>
<dbReference type="InterPro" id="IPR040442">
    <property type="entry name" value="Pyrv_kinase-like_dom_sf"/>
</dbReference>
<dbReference type="HAMAP" id="MF_00156">
    <property type="entry name" value="PanB"/>
    <property type="match status" value="1"/>
</dbReference>
<dbReference type="InterPro" id="IPR015813">
    <property type="entry name" value="Pyrv/PenolPyrv_kinase-like_dom"/>
</dbReference>
<comment type="function">
    <text evidence="6 7">Catalyzes the reversible reaction in which hydroxymethyl group from 5,10-methylenetetrahydrofolate is transferred onto alpha-ketoisovalerate to form ketopantoate.</text>
</comment>
<feature type="active site" description="Proton acceptor" evidence="7 8">
    <location>
        <position position="188"/>
    </location>
</feature>
<dbReference type="NCBIfam" id="TIGR00222">
    <property type="entry name" value="panB"/>
    <property type="match status" value="1"/>
</dbReference>
<dbReference type="PANTHER" id="PTHR20881">
    <property type="entry name" value="3-METHYL-2-OXOBUTANOATE HYDROXYMETHYLTRANSFERASE"/>
    <property type="match status" value="1"/>
</dbReference>
<keyword evidence="7 10" id="KW-0479">Metal-binding</keyword>